<name>A0A6G6J357_PSENT</name>
<dbReference type="Proteomes" id="UP000501063">
    <property type="component" value="Chromosome"/>
</dbReference>
<dbReference type="RefSeq" id="WP_024767094.1">
    <property type="nucleotide sequence ID" value="NZ_CP049140.1"/>
</dbReference>
<dbReference type="EMBL" id="CP049140">
    <property type="protein sequence ID" value="QIE89749.1"/>
    <property type="molecule type" value="Genomic_DNA"/>
</dbReference>
<dbReference type="Pfam" id="PF12532">
    <property type="entry name" value="DUF3732"/>
    <property type="match status" value="1"/>
</dbReference>
<dbReference type="KEGG" id="pnt:G5B91_27200"/>
<feature type="region of interest" description="Disordered" evidence="2">
    <location>
        <begin position="573"/>
        <end position="607"/>
    </location>
</feature>
<proteinExistence type="predicted"/>
<dbReference type="GO" id="GO:0000731">
    <property type="term" value="P:DNA synthesis involved in DNA repair"/>
    <property type="evidence" value="ECO:0007669"/>
    <property type="project" value="TreeGrafter"/>
</dbReference>
<keyword evidence="1" id="KW-0175">Coiled coil</keyword>
<dbReference type="Gene3D" id="3.40.50.300">
    <property type="entry name" value="P-loop containing nucleotide triphosphate hydrolases"/>
    <property type="match status" value="1"/>
</dbReference>
<dbReference type="GO" id="GO:0006302">
    <property type="term" value="P:double-strand break repair"/>
    <property type="evidence" value="ECO:0007669"/>
    <property type="project" value="TreeGrafter"/>
</dbReference>
<dbReference type="SUPFAM" id="SSF52540">
    <property type="entry name" value="P-loop containing nucleoside triphosphate hydrolases"/>
    <property type="match status" value="1"/>
</dbReference>
<feature type="compositionally biased region" description="Polar residues" evidence="2">
    <location>
        <begin position="574"/>
        <end position="590"/>
    </location>
</feature>
<dbReference type="AlphaFoldDB" id="A0A6G6J357"/>
<sequence>MTRWNIASIFFLGEEGAFREIELDVGRVNVITGASGTGKSAVIKALDYCLGSSKCGLPVYVRRRCIAVGVKWVRGADELISCRLVPPVGKGPSDHMFVTSGRGLAVPREVEQFEGRTTVEVAKVKLGQAFGIGDAGQPESIVPGRESRDRPTVRYVTPYVFVTKEVIDSETVLLHGLDDNRKAGNIISTMPYFLGVVTESTAAAERRLRQARKALEIDIAREEARRSKDSLVKQRTRVLLGEARQIGLTTGAFDAADEGELLEMLRKAMSEGDGSLQYPSEGELSSLQERRRLALAELNQTKRKYRAMKAAAQESQSYQSAVSKQHEKLRIAEHLNLLDVPQTCPICQSDTDAGRVAALAMRRSLETIRSEASAVGRIRPQLDATVGKLAEREHELSSVLRELDASIASALSQIQEGKRLADLAQVQAYFRGKASFFLETLDDQLLRPGKDLSAQIAEIAELETLVDTDSRRVRLQRAESAVSQFASESFALLPKVEPCVDAEIIFSSRAPQVNVVEPGPGGAILTMADLGSDQNWLAVHIALAFGLQRYFEKEERPVPGVLVLDQLSRPYFPNSGQEDSNSQPEVVNTGSDDDLEAESDSSGRDVVSISADDEDYQAMRQHIDFLFNEVEARDGLQVLLLEHAYFPDDHRYVKATKQRWTRASGKGLIPRDWVRRPNSK</sequence>
<protein>
    <submittedName>
        <fullName evidence="3">DUF3732 domain-containing protein</fullName>
    </submittedName>
</protein>
<dbReference type="PANTHER" id="PTHR32182">
    <property type="entry name" value="DNA REPLICATION AND REPAIR PROTEIN RECF"/>
    <property type="match status" value="1"/>
</dbReference>
<evidence type="ECO:0000256" key="1">
    <source>
        <dbReference type="SAM" id="Coils"/>
    </source>
</evidence>
<evidence type="ECO:0000313" key="3">
    <source>
        <dbReference type="EMBL" id="QIE89749.1"/>
    </source>
</evidence>
<dbReference type="PANTHER" id="PTHR32182:SF22">
    <property type="entry name" value="ATP-DEPENDENT ENDONUCLEASE, OLD FAMILY-RELATED"/>
    <property type="match status" value="1"/>
</dbReference>
<feature type="coiled-coil region" evidence="1">
    <location>
        <begin position="284"/>
        <end position="315"/>
    </location>
</feature>
<dbReference type="InterPro" id="IPR027417">
    <property type="entry name" value="P-loop_NTPase"/>
</dbReference>
<evidence type="ECO:0000313" key="4">
    <source>
        <dbReference type="Proteomes" id="UP000501063"/>
    </source>
</evidence>
<gene>
    <name evidence="3" type="ORF">G5B91_27200</name>
</gene>
<accession>A0A6G6J357</accession>
<evidence type="ECO:0000256" key="2">
    <source>
        <dbReference type="SAM" id="MobiDB-lite"/>
    </source>
</evidence>
<reference evidence="3 4" key="1">
    <citation type="submission" date="2020-02" db="EMBL/GenBank/DDBJ databases">
        <title>Integrative conjugative elements (ICEs) and plasmids drive adaptation of Pseudomonas nitroreducens strain HBP1 to wastewater environment.</title>
        <authorList>
            <person name="Sentchilo V."/>
            <person name="Carraro N."/>
            <person name="Bertelli C."/>
            <person name="van der Meer J.R."/>
        </authorList>
    </citation>
    <scope>NUCLEOTIDE SEQUENCE [LARGE SCALE GENOMIC DNA]</scope>
    <source>
        <strain evidence="3 4">HBP1</strain>
    </source>
</reference>
<dbReference type="InterPro" id="IPR022205">
    <property type="entry name" value="DUF3732"/>
</dbReference>
<organism evidence="3 4">
    <name type="scientific">Pseudomonas nitroreducens</name>
    <dbReference type="NCBI Taxonomy" id="46680"/>
    <lineage>
        <taxon>Bacteria</taxon>
        <taxon>Pseudomonadati</taxon>
        <taxon>Pseudomonadota</taxon>
        <taxon>Gammaproteobacteria</taxon>
        <taxon>Pseudomonadales</taxon>
        <taxon>Pseudomonadaceae</taxon>
        <taxon>Pseudomonas</taxon>
    </lineage>
</organism>